<dbReference type="SUPFAM" id="SSF81296">
    <property type="entry name" value="E set domains"/>
    <property type="match status" value="4"/>
</dbReference>
<accession>A0ABQ9UIE1</accession>
<dbReference type="EMBL" id="JASSZA010000012">
    <property type="protein sequence ID" value="KAK2096579.1"/>
    <property type="molecule type" value="Genomic_DNA"/>
</dbReference>
<organism evidence="5 6">
    <name type="scientific">Saguinus oedipus</name>
    <name type="common">Cotton-top tamarin</name>
    <name type="synonym">Oedipomidas oedipus</name>
    <dbReference type="NCBI Taxonomy" id="9490"/>
    <lineage>
        <taxon>Eukaryota</taxon>
        <taxon>Metazoa</taxon>
        <taxon>Chordata</taxon>
        <taxon>Craniata</taxon>
        <taxon>Vertebrata</taxon>
        <taxon>Euteleostomi</taxon>
        <taxon>Mammalia</taxon>
        <taxon>Eutheria</taxon>
        <taxon>Euarchontoglires</taxon>
        <taxon>Primates</taxon>
        <taxon>Haplorrhini</taxon>
        <taxon>Platyrrhini</taxon>
        <taxon>Cebidae</taxon>
        <taxon>Callitrichinae</taxon>
        <taxon>Saguinus</taxon>
    </lineage>
</organism>
<name>A0ABQ9UIE1_SAGOE</name>
<keyword evidence="2" id="KW-0677">Repeat</keyword>
<evidence type="ECO:0000313" key="5">
    <source>
        <dbReference type="EMBL" id="KAK2096579.1"/>
    </source>
</evidence>
<feature type="region of interest" description="Disordered" evidence="4">
    <location>
        <begin position="462"/>
        <end position="481"/>
    </location>
</feature>
<dbReference type="InterPro" id="IPR014756">
    <property type="entry name" value="Ig_E-set"/>
</dbReference>
<reference evidence="5 6" key="1">
    <citation type="submission" date="2023-05" db="EMBL/GenBank/DDBJ databases">
        <title>B98-5 Cell Line De Novo Hybrid Assembly: An Optical Mapping Approach.</title>
        <authorList>
            <person name="Kananen K."/>
            <person name="Auerbach J.A."/>
            <person name="Kautto E."/>
            <person name="Blachly J.S."/>
        </authorList>
    </citation>
    <scope>NUCLEOTIDE SEQUENCE [LARGE SCALE GENOMIC DNA]</scope>
    <source>
        <strain evidence="5">B95-8</strain>
        <tissue evidence="5">Cell line</tissue>
    </source>
</reference>
<dbReference type="PANTHER" id="PTHR38537">
    <property type="entry name" value="JITTERBUG, ISOFORM N"/>
    <property type="match status" value="1"/>
</dbReference>
<keyword evidence="6" id="KW-1185">Reference proteome</keyword>
<dbReference type="PANTHER" id="PTHR38537:SF12">
    <property type="entry name" value="FILAMIN-C"/>
    <property type="match status" value="1"/>
</dbReference>
<evidence type="ECO:0000313" key="6">
    <source>
        <dbReference type="Proteomes" id="UP001266305"/>
    </source>
</evidence>
<sequence length="481" mass="51202">MLNPPTLPHLAPGFSIEGPSQAKIECDDKGDGSCDVRYWPTEPGEYAVHVICDDEDIRDSPFIAHILPAPPDCFPDKVKAFGPGLEPTGCIVDKPAEFTIDARAAGKGDLKLYAQDADGCPIDIKVIPNGDGTFRCSYVPTKPIKHTIIISWGGVNVPKSPFRVNVGEGSHPERVKVYGPGVEKTGLKANEPTYFTVDCSEAGQGDVSIGIKCAPGVVGPAEADIDFDIIKNDNDTFTVKYTPPGAGRYTIMVLFANQEIPASPFHIKVDPSHDASKVKAEGPGLNRTGVEVGKPTHFTVLTKGAGKAKLDVQFAGTAKGEAVRDFEIIDNHDYSYTVKYTAVQQVCSAPPTAPTVQQVHSAPPTTPCCPAGTLCPPTPLPGQAAGTLGFPPPVPWDQFWLLRAFPASCRHSLGGCELQIHHRDAAEPCLTPCSDLPLYPTGQHGSDSDLWRGPCPQEPLCGECGTPSGPQQNKSSGPQRQ</sequence>
<feature type="repeat" description="Filamin" evidence="3">
    <location>
        <begin position="70"/>
        <end position="166"/>
    </location>
</feature>
<dbReference type="Proteomes" id="UP001266305">
    <property type="component" value="Unassembled WGS sequence"/>
</dbReference>
<dbReference type="Gene3D" id="2.60.40.10">
    <property type="entry name" value="Immunoglobulins"/>
    <property type="match status" value="4"/>
</dbReference>
<comment type="similarity">
    <text evidence="1">Belongs to the filamin family.</text>
</comment>
<dbReference type="InterPro" id="IPR001298">
    <property type="entry name" value="Filamin/ABP280_rpt"/>
</dbReference>
<protein>
    <recommendedName>
        <fullName evidence="7">FLNC</fullName>
    </recommendedName>
</protein>
<gene>
    <name evidence="5" type="ORF">P7K49_025613</name>
</gene>
<evidence type="ECO:0000256" key="3">
    <source>
        <dbReference type="PROSITE-ProRule" id="PRU00087"/>
    </source>
</evidence>
<comment type="caution">
    <text evidence="5">The sequence shown here is derived from an EMBL/GenBank/DDBJ whole genome shotgun (WGS) entry which is preliminary data.</text>
</comment>
<dbReference type="PROSITE" id="PS50194">
    <property type="entry name" value="FILAMIN_REPEAT"/>
    <property type="match status" value="4"/>
</dbReference>
<dbReference type="SMART" id="SM00557">
    <property type="entry name" value="IG_FLMN"/>
    <property type="match status" value="4"/>
</dbReference>
<feature type="repeat" description="Filamin" evidence="3">
    <location>
        <begin position="167"/>
        <end position="269"/>
    </location>
</feature>
<dbReference type="InterPro" id="IPR044801">
    <property type="entry name" value="Filamin"/>
</dbReference>
<feature type="repeat" description="Filamin" evidence="3">
    <location>
        <begin position="270"/>
        <end position="341"/>
    </location>
</feature>
<evidence type="ECO:0000256" key="1">
    <source>
        <dbReference type="ARBA" id="ARBA00009238"/>
    </source>
</evidence>
<dbReference type="InterPro" id="IPR017868">
    <property type="entry name" value="Filamin/ABP280_repeat-like"/>
</dbReference>
<dbReference type="InterPro" id="IPR013783">
    <property type="entry name" value="Ig-like_fold"/>
</dbReference>
<evidence type="ECO:0000256" key="2">
    <source>
        <dbReference type="ARBA" id="ARBA00022737"/>
    </source>
</evidence>
<dbReference type="Pfam" id="PF00630">
    <property type="entry name" value="Filamin"/>
    <property type="match status" value="4"/>
</dbReference>
<proteinExistence type="inferred from homology"/>
<feature type="repeat" description="Filamin" evidence="3">
    <location>
        <begin position="15"/>
        <end position="66"/>
    </location>
</feature>
<evidence type="ECO:0000256" key="4">
    <source>
        <dbReference type="SAM" id="MobiDB-lite"/>
    </source>
</evidence>
<evidence type="ECO:0008006" key="7">
    <source>
        <dbReference type="Google" id="ProtNLM"/>
    </source>
</evidence>
<feature type="compositionally biased region" description="Polar residues" evidence="4">
    <location>
        <begin position="468"/>
        <end position="481"/>
    </location>
</feature>